<organism evidence="7 8">
    <name type="scientific">Cuscuta epithymum</name>
    <dbReference type="NCBI Taxonomy" id="186058"/>
    <lineage>
        <taxon>Eukaryota</taxon>
        <taxon>Viridiplantae</taxon>
        <taxon>Streptophyta</taxon>
        <taxon>Embryophyta</taxon>
        <taxon>Tracheophyta</taxon>
        <taxon>Spermatophyta</taxon>
        <taxon>Magnoliopsida</taxon>
        <taxon>eudicotyledons</taxon>
        <taxon>Gunneridae</taxon>
        <taxon>Pentapetalae</taxon>
        <taxon>asterids</taxon>
        <taxon>lamiids</taxon>
        <taxon>Solanales</taxon>
        <taxon>Convolvulaceae</taxon>
        <taxon>Cuscuteae</taxon>
        <taxon>Cuscuta</taxon>
        <taxon>Cuscuta subgen. Cuscuta</taxon>
    </lineage>
</organism>
<evidence type="ECO:0000256" key="3">
    <source>
        <dbReference type="ARBA" id="ARBA00005784"/>
    </source>
</evidence>
<protein>
    <recommendedName>
        <fullName evidence="6">Pectin acetylesterase</fullName>
        <ecNumber evidence="6">3.1.1.-</ecNumber>
    </recommendedName>
</protein>
<evidence type="ECO:0000256" key="1">
    <source>
        <dbReference type="ARBA" id="ARBA00003534"/>
    </source>
</evidence>
<keyword evidence="6" id="KW-0378">Hydrolase</keyword>
<evidence type="ECO:0000256" key="5">
    <source>
        <dbReference type="ARBA" id="ARBA00023316"/>
    </source>
</evidence>
<dbReference type="PANTHER" id="PTHR21562">
    <property type="entry name" value="NOTUM-RELATED"/>
    <property type="match status" value="1"/>
</dbReference>
<keyword evidence="6" id="KW-0732">Signal</keyword>
<dbReference type="GO" id="GO:0071555">
    <property type="term" value="P:cell wall organization"/>
    <property type="evidence" value="ECO:0007669"/>
    <property type="project" value="UniProtKB-KW"/>
</dbReference>
<dbReference type="GO" id="GO:0052793">
    <property type="term" value="F:pectin acetylesterase activity"/>
    <property type="evidence" value="ECO:0007669"/>
    <property type="project" value="TreeGrafter"/>
</dbReference>
<evidence type="ECO:0000256" key="2">
    <source>
        <dbReference type="ARBA" id="ARBA00004191"/>
    </source>
</evidence>
<dbReference type="EC" id="3.1.1.-" evidence="6"/>
<dbReference type="Pfam" id="PF03283">
    <property type="entry name" value="PAE"/>
    <property type="match status" value="1"/>
</dbReference>
<keyword evidence="8" id="KW-1185">Reference proteome</keyword>
<dbReference type="InterPro" id="IPR029058">
    <property type="entry name" value="AB_hydrolase_fold"/>
</dbReference>
<comment type="subcellular location">
    <subcellularLocation>
        <location evidence="2 6">Secreted</location>
        <location evidence="2 6">Cell wall</location>
    </subcellularLocation>
</comment>
<proteinExistence type="inferred from homology"/>
<name>A0AAV0F4B1_9ASTE</name>
<dbReference type="InterPro" id="IPR004963">
    <property type="entry name" value="PAE/NOTUM"/>
</dbReference>
<comment type="similarity">
    <text evidence="3 6">Belongs to the pectinacetylesterase family.</text>
</comment>
<reference evidence="7" key="1">
    <citation type="submission" date="2022-07" db="EMBL/GenBank/DDBJ databases">
        <authorList>
            <person name="Macas J."/>
            <person name="Novak P."/>
            <person name="Neumann P."/>
        </authorList>
    </citation>
    <scope>NUCLEOTIDE SEQUENCE</scope>
</reference>
<dbReference type="Proteomes" id="UP001152523">
    <property type="component" value="Unassembled WGS sequence"/>
</dbReference>
<evidence type="ECO:0000256" key="4">
    <source>
        <dbReference type="ARBA" id="ARBA00022512"/>
    </source>
</evidence>
<dbReference type="GO" id="GO:0009505">
    <property type="term" value="C:plant-type cell wall"/>
    <property type="evidence" value="ECO:0007669"/>
    <property type="project" value="TreeGrafter"/>
</dbReference>
<dbReference type="AlphaFoldDB" id="A0AAV0F4B1"/>
<keyword evidence="6" id="KW-0964">Secreted</keyword>
<dbReference type="PANTHER" id="PTHR21562:SF65">
    <property type="entry name" value="PECTIN ACETYLESTERASE"/>
    <property type="match status" value="1"/>
</dbReference>
<sequence length="404" mass="45134">MEMSTIMFYWFLLCAALIVDPSKADKNVTKTLIPSAVAEGAVCLDGSPPAYHYDAGKGSGARNWLVHLGVFEEGIALQISAYFQGGGWCLNSTIYQNMTNAIAENCTKRATTKLGSSFLMPDFLFEGIFSDEKNQSYFYNWNRVVVGYCDGGSFSGDVDQPDPATKLLYRGARIYRAVMNELMAKGMKDAENVILAGGSAGGIGAMIHCDHFRSLFHPTVNVKCYIDSSLFLKLKDPKRAMFFKTIFGTVVELQQSAKALPAECISERSPSACFFPKTLVKYIKTPIYLLNSAFDSYQIRNMFSDGLHDQIMNHTVTPSDMELLKDFRQQIIKALPTPSATNGYLVTSQFGHSFGRIGLKVPMFPENKTSKTMEKAMVEWFFGERRIHIIDPNDEPFWNDTLSH</sequence>
<comment type="function">
    <text evidence="1 6">Hydrolyzes acetyl esters in homogalacturonan regions of pectin. In type I primary cell wall, galacturonic acid residues of pectin can be acetylated at the O-2 and O-3 positions. Decreasing the degree of acetylation of pectin gels in vitro alters their physical properties.</text>
</comment>
<evidence type="ECO:0000313" key="7">
    <source>
        <dbReference type="EMBL" id="CAH9130350.1"/>
    </source>
</evidence>
<evidence type="ECO:0000256" key="6">
    <source>
        <dbReference type="RuleBase" id="RU363114"/>
    </source>
</evidence>
<feature type="signal peptide" evidence="6">
    <location>
        <begin position="1"/>
        <end position="24"/>
    </location>
</feature>
<dbReference type="EMBL" id="CAMAPF010000959">
    <property type="protein sequence ID" value="CAH9130350.1"/>
    <property type="molecule type" value="Genomic_DNA"/>
</dbReference>
<keyword evidence="5 6" id="KW-0961">Cell wall biogenesis/degradation</keyword>
<dbReference type="SUPFAM" id="SSF53474">
    <property type="entry name" value="alpha/beta-Hydrolases"/>
    <property type="match status" value="1"/>
</dbReference>
<feature type="chain" id="PRO_5043095313" description="Pectin acetylesterase" evidence="6">
    <location>
        <begin position="25"/>
        <end position="404"/>
    </location>
</feature>
<keyword evidence="4 6" id="KW-0134">Cell wall</keyword>
<comment type="caution">
    <text evidence="7">The sequence shown here is derived from an EMBL/GenBank/DDBJ whole genome shotgun (WGS) entry which is preliminary data.</text>
</comment>
<evidence type="ECO:0000313" key="8">
    <source>
        <dbReference type="Proteomes" id="UP001152523"/>
    </source>
</evidence>
<gene>
    <name evidence="7" type="ORF">CEPIT_LOCUS30560</name>
</gene>
<accession>A0AAV0F4B1</accession>